<dbReference type="CDD" id="cd01335">
    <property type="entry name" value="Radical_SAM"/>
    <property type="match status" value="1"/>
</dbReference>
<dbReference type="PANTHER" id="PTHR42731">
    <property type="entry name" value="SLL1084 PROTEIN"/>
    <property type="match status" value="1"/>
</dbReference>
<dbReference type="InterPro" id="IPR023404">
    <property type="entry name" value="rSAM_horseshoe"/>
</dbReference>
<evidence type="ECO:0000259" key="1">
    <source>
        <dbReference type="PROSITE" id="PS51918"/>
    </source>
</evidence>
<dbReference type="EMBL" id="DVOH01000013">
    <property type="protein sequence ID" value="HIU99736.1"/>
    <property type="molecule type" value="Genomic_DNA"/>
</dbReference>
<dbReference type="Gene3D" id="3.80.30.20">
    <property type="entry name" value="tm_1862 like domain"/>
    <property type="match status" value="1"/>
</dbReference>
<dbReference type="InterPro" id="IPR023862">
    <property type="entry name" value="CHP03960_rSAM"/>
</dbReference>
<dbReference type="AlphaFoldDB" id="A0A9D1NBT8"/>
<evidence type="ECO:0000313" key="3">
    <source>
        <dbReference type="Proteomes" id="UP000886891"/>
    </source>
</evidence>
<dbReference type="InterPro" id="IPR007197">
    <property type="entry name" value="rSAM"/>
</dbReference>
<feature type="domain" description="Radical SAM core" evidence="1">
    <location>
        <begin position="235"/>
        <end position="467"/>
    </location>
</feature>
<protein>
    <submittedName>
        <fullName evidence="2">TIGR03960 family B12-binding radical SAM protein</fullName>
    </submittedName>
</protein>
<dbReference type="SMART" id="SM00729">
    <property type="entry name" value="Elp3"/>
    <property type="match status" value="1"/>
</dbReference>
<dbReference type="SUPFAM" id="SSF102114">
    <property type="entry name" value="Radical SAM enzymes"/>
    <property type="match status" value="1"/>
</dbReference>
<dbReference type="GO" id="GO:0003824">
    <property type="term" value="F:catalytic activity"/>
    <property type="evidence" value="ECO:0007669"/>
    <property type="project" value="InterPro"/>
</dbReference>
<dbReference type="SFLD" id="SFLDS00029">
    <property type="entry name" value="Radical_SAM"/>
    <property type="match status" value="1"/>
</dbReference>
<dbReference type="PANTHER" id="PTHR42731:SF1">
    <property type="entry name" value="RADICAL SAM DOMAIN PROTEIN"/>
    <property type="match status" value="1"/>
</dbReference>
<gene>
    <name evidence="2" type="ORF">IAB14_01320</name>
</gene>
<reference evidence="2" key="2">
    <citation type="journal article" date="2021" name="PeerJ">
        <title>Extensive microbial diversity within the chicken gut microbiome revealed by metagenomics and culture.</title>
        <authorList>
            <person name="Gilroy R."/>
            <person name="Ravi A."/>
            <person name="Getino M."/>
            <person name="Pursley I."/>
            <person name="Horton D.L."/>
            <person name="Alikhan N.F."/>
            <person name="Baker D."/>
            <person name="Gharbi K."/>
            <person name="Hall N."/>
            <person name="Watson M."/>
            <person name="Adriaenssens E.M."/>
            <person name="Foster-Nyarko E."/>
            <person name="Jarju S."/>
            <person name="Secka A."/>
            <person name="Antonio M."/>
            <person name="Oren A."/>
            <person name="Chaudhuri R.R."/>
            <person name="La Ragione R."/>
            <person name="Hildebrand F."/>
            <person name="Pallen M.J."/>
        </authorList>
    </citation>
    <scope>NUCLEOTIDE SEQUENCE</scope>
    <source>
        <strain evidence="2">23406</strain>
    </source>
</reference>
<evidence type="ECO:0000313" key="2">
    <source>
        <dbReference type="EMBL" id="HIU99736.1"/>
    </source>
</evidence>
<reference evidence="2" key="1">
    <citation type="submission" date="2020-10" db="EMBL/GenBank/DDBJ databases">
        <authorList>
            <person name="Gilroy R."/>
        </authorList>
    </citation>
    <scope>NUCLEOTIDE SEQUENCE</scope>
    <source>
        <strain evidence="2">23406</strain>
    </source>
</reference>
<sequence length="593" mass="66650">MNAIDRILLSVEKPARYVGGEYNQPDCTKPHKVSFCLAFPDLYEVGMSNLGIKILYDILNRDPDVVCERCFTPWVDMGKALSEQGIPLFSLETRRPLKDFDLLGFSIQYELALTNVLYMLDLAGIPFFPAERSEDDPILFAGGPCTANPEPFAPFFDLICIGDGEEVNLAVAKIVAKHKGNRRKILEECQKIDGIYAPSLTETENGICITPVKKAVVKNLDAAPFPTAPLVPNIEVTHDRPVVELYRGCYAACRFCQACFFYRPVRVRSQERILTYAKELIASTGADELGISSLSSGDYPDICGLLRHLHPLAEREKVKLQLPSLRLDSYSEELTGDSRRGSLTFAPEAGTQRLRDVINKNITEEDVDHTMRLAFGQGYRAVKLYFMIGLPTERDEDLLGIAALAAKIRKIYIEVTGKRDLTITVSTSMFVPKPLTPFQWAEQIGVEEMKRRVSIVRAALRSVKGVNYNWHEETASMLEGVFARGDRSLADVVVRAYRSGCRFDGWNEHFRYDLWMQAFADCGIDPFRYTAAQAEDKVFAWDFIDFGVKKSFLLSEWRRALCGEKGESCKFGCKGCGANRYAACKVQNDVSDR</sequence>
<proteinExistence type="predicted"/>
<dbReference type="InterPro" id="IPR006638">
    <property type="entry name" value="Elp3/MiaA/NifB-like_rSAM"/>
</dbReference>
<dbReference type="InterPro" id="IPR058240">
    <property type="entry name" value="rSAM_sf"/>
</dbReference>
<dbReference type="NCBIfam" id="TIGR03960">
    <property type="entry name" value="rSAM_fuse_unch"/>
    <property type="match status" value="1"/>
</dbReference>
<comment type="caution">
    <text evidence="2">The sequence shown here is derived from an EMBL/GenBank/DDBJ whole genome shotgun (WGS) entry which is preliminary data.</text>
</comment>
<dbReference type="GO" id="GO:0051536">
    <property type="term" value="F:iron-sulfur cluster binding"/>
    <property type="evidence" value="ECO:0007669"/>
    <property type="project" value="InterPro"/>
</dbReference>
<dbReference type="PROSITE" id="PS51918">
    <property type="entry name" value="RADICAL_SAM"/>
    <property type="match status" value="1"/>
</dbReference>
<dbReference type="InterPro" id="IPR045784">
    <property type="entry name" value="Radical_SAM_N2"/>
</dbReference>
<dbReference type="Pfam" id="PF04055">
    <property type="entry name" value="Radical_SAM"/>
    <property type="match status" value="1"/>
</dbReference>
<name>A0A9D1NBT8_9FIRM</name>
<dbReference type="Pfam" id="PF19864">
    <property type="entry name" value="Radical_SAM_N2"/>
    <property type="match status" value="1"/>
</dbReference>
<dbReference type="Proteomes" id="UP000886891">
    <property type="component" value="Unassembled WGS sequence"/>
</dbReference>
<dbReference type="SFLD" id="SFLDG01082">
    <property type="entry name" value="B12-binding_domain_containing"/>
    <property type="match status" value="1"/>
</dbReference>
<organism evidence="2 3">
    <name type="scientific">Candidatus Stercoripulliclostridium merdipullorum</name>
    <dbReference type="NCBI Taxonomy" id="2840952"/>
    <lineage>
        <taxon>Bacteria</taxon>
        <taxon>Bacillati</taxon>
        <taxon>Bacillota</taxon>
        <taxon>Clostridia</taxon>
        <taxon>Eubacteriales</taxon>
        <taxon>Candidatus Stercoripulliclostridium</taxon>
    </lineage>
</organism>
<accession>A0A9D1NBT8</accession>